<reference evidence="6" key="1">
    <citation type="journal article" date="2009" name="Plant Physiol.">
        <title>DkMyb4 is a Myb transcription factor involved in proanthocyanidin biosynthesis in persimmon fruit.</title>
        <authorList>
            <person name="Akagi T."/>
            <person name="Ikegami A."/>
            <person name="Tsujimoto T."/>
            <person name="Kobayashi S."/>
            <person name="Sato A."/>
            <person name="Kono A."/>
            <person name="Yonemori K."/>
        </authorList>
    </citation>
    <scope>NUCLEOTIDE SEQUENCE</scope>
</reference>
<name>D0VYK0_DIOKA</name>
<accession>D0VYK0</accession>
<dbReference type="AlphaFoldDB" id="D0VYK0"/>
<dbReference type="GO" id="GO:0005634">
    <property type="term" value="C:nucleus"/>
    <property type="evidence" value="ECO:0007669"/>
    <property type="project" value="UniProtKB-SubCell"/>
</dbReference>
<gene>
    <name evidence="6" type="primary">DksMyb1</name>
</gene>
<evidence type="ECO:0000313" key="6">
    <source>
        <dbReference type="EMBL" id="BAI49722.1"/>
    </source>
</evidence>
<evidence type="ECO:0000256" key="2">
    <source>
        <dbReference type="ARBA" id="ARBA00023125"/>
    </source>
</evidence>
<dbReference type="SMART" id="SM00717">
    <property type="entry name" value="SANT"/>
    <property type="match status" value="1"/>
</dbReference>
<evidence type="ECO:0000256" key="3">
    <source>
        <dbReference type="ARBA" id="ARBA00023242"/>
    </source>
</evidence>
<dbReference type="PANTHER" id="PTHR47998">
    <property type="entry name" value="TRANSCRIPTION FACTOR MYB51-LIKE ISOFORM X1"/>
    <property type="match status" value="1"/>
</dbReference>
<dbReference type="InterPro" id="IPR009057">
    <property type="entry name" value="Homeodomain-like_sf"/>
</dbReference>
<comment type="subcellular location">
    <subcellularLocation>
        <location evidence="1">Nucleus</location>
    </subcellularLocation>
</comment>
<dbReference type="PANTHER" id="PTHR47998:SF3">
    <property type="entry name" value="TRANSCRIPTION FACTOR TRY-LIKE"/>
    <property type="match status" value="1"/>
</dbReference>
<evidence type="ECO:0000259" key="5">
    <source>
        <dbReference type="PROSITE" id="PS50090"/>
    </source>
</evidence>
<organism evidence="6">
    <name type="scientific">Diospyros kaki</name>
    <name type="common">Kaki persimmon</name>
    <name type="synonym">Diospyros chinensis</name>
    <dbReference type="NCBI Taxonomy" id="35925"/>
    <lineage>
        <taxon>Eukaryota</taxon>
        <taxon>Viridiplantae</taxon>
        <taxon>Streptophyta</taxon>
        <taxon>Embryophyta</taxon>
        <taxon>Tracheophyta</taxon>
        <taxon>Spermatophyta</taxon>
        <taxon>Magnoliopsida</taxon>
        <taxon>eudicotyledons</taxon>
        <taxon>Gunneridae</taxon>
        <taxon>Pentapetalae</taxon>
        <taxon>asterids</taxon>
        <taxon>Ericales</taxon>
        <taxon>Ebenaceae</taxon>
        <taxon>Diospyros</taxon>
    </lineage>
</organism>
<keyword evidence="3" id="KW-0539">Nucleus</keyword>
<keyword evidence="2" id="KW-0238">DNA-binding</keyword>
<dbReference type="InterPro" id="IPR001005">
    <property type="entry name" value="SANT/Myb"/>
</dbReference>
<dbReference type="EMBL" id="AB503702">
    <property type="protein sequence ID" value="BAI49722.1"/>
    <property type="molecule type" value="mRNA"/>
</dbReference>
<evidence type="ECO:0000256" key="1">
    <source>
        <dbReference type="ARBA" id="ARBA00004123"/>
    </source>
</evidence>
<evidence type="ECO:0000256" key="4">
    <source>
        <dbReference type="SAM" id="MobiDB-lite"/>
    </source>
</evidence>
<dbReference type="GO" id="GO:0006355">
    <property type="term" value="P:regulation of DNA-templated transcription"/>
    <property type="evidence" value="ECO:0007669"/>
    <property type="project" value="TreeGrafter"/>
</dbReference>
<dbReference type="GO" id="GO:0030154">
    <property type="term" value="P:cell differentiation"/>
    <property type="evidence" value="ECO:0007669"/>
    <property type="project" value="TreeGrafter"/>
</dbReference>
<dbReference type="InterPro" id="IPR015495">
    <property type="entry name" value="Myb_TF_plants"/>
</dbReference>
<sequence>MDGQNQSSEEDSKDDQKGARSETNSNKPEFSEDEEMLIARMFRLVGRRWSLIAGRIPGRTEEEIEKYCTSKYGLPGSE</sequence>
<dbReference type="PROSITE" id="PS50090">
    <property type="entry name" value="MYB_LIKE"/>
    <property type="match status" value="1"/>
</dbReference>
<dbReference type="SUPFAM" id="SSF46689">
    <property type="entry name" value="Homeodomain-like"/>
    <property type="match status" value="1"/>
</dbReference>
<protein>
    <submittedName>
        <fullName evidence="6">Small R3-type MYB transcription factor</fullName>
    </submittedName>
</protein>
<dbReference type="Gene3D" id="1.10.10.60">
    <property type="entry name" value="Homeodomain-like"/>
    <property type="match status" value="1"/>
</dbReference>
<dbReference type="GO" id="GO:0000976">
    <property type="term" value="F:transcription cis-regulatory region binding"/>
    <property type="evidence" value="ECO:0007669"/>
    <property type="project" value="TreeGrafter"/>
</dbReference>
<dbReference type="Pfam" id="PF00249">
    <property type="entry name" value="Myb_DNA-binding"/>
    <property type="match status" value="1"/>
</dbReference>
<feature type="domain" description="Myb-like" evidence="5">
    <location>
        <begin position="22"/>
        <end position="63"/>
    </location>
</feature>
<feature type="region of interest" description="Disordered" evidence="4">
    <location>
        <begin position="1"/>
        <end position="34"/>
    </location>
</feature>
<proteinExistence type="evidence at transcript level"/>
<dbReference type="CDD" id="cd00167">
    <property type="entry name" value="SANT"/>
    <property type="match status" value="1"/>
</dbReference>